<evidence type="ECO:0000256" key="1">
    <source>
        <dbReference type="SAM" id="MobiDB-lite"/>
    </source>
</evidence>
<evidence type="ECO:0000256" key="2">
    <source>
        <dbReference type="SAM" id="Phobius"/>
    </source>
</evidence>
<evidence type="ECO:0000313" key="5">
    <source>
        <dbReference type="Proteomes" id="UP000219688"/>
    </source>
</evidence>
<organism evidence="4 5">
    <name type="scientific">Ornithinimicrobium cerasi</name>
    <dbReference type="NCBI Taxonomy" id="2248773"/>
    <lineage>
        <taxon>Bacteria</taxon>
        <taxon>Bacillati</taxon>
        <taxon>Actinomycetota</taxon>
        <taxon>Actinomycetes</taxon>
        <taxon>Micrococcales</taxon>
        <taxon>Ornithinimicrobiaceae</taxon>
        <taxon>Ornithinimicrobium</taxon>
    </lineage>
</organism>
<dbReference type="PANTHER" id="PTHR42736:SF1">
    <property type="entry name" value="PROTEIN-GLUTAMINE GAMMA-GLUTAMYLTRANSFERASE"/>
    <property type="match status" value="1"/>
</dbReference>
<feature type="transmembrane region" description="Helical" evidence="2">
    <location>
        <begin position="12"/>
        <end position="31"/>
    </location>
</feature>
<protein>
    <submittedName>
        <fullName evidence="4">Transglutaminase-like superfamily protein</fullName>
    </submittedName>
</protein>
<feature type="domain" description="Transglutaminase-like" evidence="3">
    <location>
        <begin position="492"/>
        <end position="562"/>
    </location>
</feature>
<dbReference type="Pfam" id="PF11992">
    <property type="entry name" value="TgpA_N"/>
    <property type="match status" value="1"/>
</dbReference>
<keyword evidence="5" id="KW-1185">Reference proteome</keyword>
<feature type="region of interest" description="Disordered" evidence="1">
    <location>
        <begin position="560"/>
        <end position="607"/>
    </location>
</feature>
<name>A0A285VFU2_9MICO</name>
<reference evidence="5" key="1">
    <citation type="submission" date="2017-08" db="EMBL/GenBank/DDBJ databases">
        <authorList>
            <person name="Varghese N."/>
            <person name="Submissions S."/>
        </authorList>
    </citation>
    <scope>NUCLEOTIDE SEQUENCE [LARGE SCALE GENOMIC DNA]</scope>
    <source>
        <strain evidence="5">USBA17B2</strain>
    </source>
</reference>
<keyword evidence="2" id="KW-0812">Transmembrane</keyword>
<evidence type="ECO:0000313" key="4">
    <source>
        <dbReference type="EMBL" id="SOC51996.1"/>
    </source>
</evidence>
<feature type="compositionally biased region" description="Polar residues" evidence="1">
    <location>
        <begin position="272"/>
        <end position="290"/>
    </location>
</feature>
<dbReference type="Gene3D" id="3.10.620.30">
    <property type="match status" value="1"/>
</dbReference>
<feature type="transmembrane region" description="Helical" evidence="2">
    <location>
        <begin position="67"/>
        <end position="85"/>
    </location>
</feature>
<feature type="compositionally biased region" description="Low complexity" evidence="1">
    <location>
        <begin position="584"/>
        <end position="599"/>
    </location>
</feature>
<feature type="transmembrane region" description="Helical" evidence="2">
    <location>
        <begin position="619"/>
        <end position="641"/>
    </location>
</feature>
<accession>A0A285VFU2</accession>
<gene>
    <name evidence="4" type="ORF">SAMN05421879_101379</name>
</gene>
<dbReference type="Proteomes" id="UP000219688">
    <property type="component" value="Unassembled WGS sequence"/>
</dbReference>
<dbReference type="InterPro" id="IPR021878">
    <property type="entry name" value="TgpA_N"/>
</dbReference>
<dbReference type="InterPro" id="IPR002931">
    <property type="entry name" value="Transglutaminase-like"/>
</dbReference>
<feature type="region of interest" description="Disordered" evidence="1">
    <location>
        <begin position="198"/>
        <end position="222"/>
    </location>
</feature>
<feature type="region of interest" description="Disordered" evidence="1">
    <location>
        <begin position="255"/>
        <end position="290"/>
    </location>
</feature>
<dbReference type="AlphaFoldDB" id="A0A285VFU2"/>
<feature type="transmembrane region" description="Helical" evidence="2">
    <location>
        <begin position="40"/>
        <end position="61"/>
    </location>
</feature>
<dbReference type="SUPFAM" id="SSF54001">
    <property type="entry name" value="Cysteine proteinases"/>
    <property type="match status" value="1"/>
</dbReference>
<dbReference type="RefSeq" id="WP_170955342.1">
    <property type="nucleotide sequence ID" value="NZ_OBQK01000001.1"/>
</dbReference>
<dbReference type="EMBL" id="OBQK01000001">
    <property type="protein sequence ID" value="SOC51996.1"/>
    <property type="molecule type" value="Genomic_DNA"/>
</dbReference>
<dbReference type="Pfam" id="PF01841">
    <property type="entry name" value="Transglut_core"/>
    <property type="match status" value="1"/>
</dbReference>
<keyword evidence="2" id="KW-1133">Transmembrane helix</keyword>
<dbReference type="InterPro" id="IPR038765">
    <property type="entry name" value="Papain-like_cys_pep_sf"/>
</dbReference>
<dbReference type="PANTHER" id="PTHR42736">
    <property type="entry name" value="PROTEIN-GLUTAMINE GAMMA-GLUTAMYLTRANSFERASE"/>
    <property type="match status" value="1"/>
</dbReference>
<dbReference type="InterPro" id="IPR052901">
    <property type="entry name" value="Bact_TGase-like"/>
</dbReference>
<evidence type="ECO:0000259" key="3">
    <source>
        <dbReference type="SMART" id="SM00460"/>
    </source>
</evidence>
<keyword evidence="2" id="KW-0472">Membrane</keyword>
<sequence length="775" mass="82473">MSRLDDTAFQRGMWPEGLVAALATLAVAWPLTELLREDDWLLPGVLLVALVAVTGAVLRTVDAPPSLVSVGQLLVGLGGLAGTYLRDTLWRGVVPTSETLEEVGELLRQAGTVLQTYAAPAPTTQGVSFLVVAVLTLTAVSVDSMGVTGRAPASAGIPLAAGFLVSVSNSGAAMEPWYFAAIAGLWLVMLAQQGRRVTDAWPSDQRRESRGGDDVTSGSPRHRGLAQVLGSLALVASVVGAAALPHLPPTFLGDGLARNPEARTTDGGGGQVSFTETMDPSQDLRSQSRTPVLSYRTDAVNLQPLRVTATERWDDGRWVAPRRGTGNLQPPNAPLPGPEEIADGVPLQPQRLQVTGNRLPPPHLATPSPLESVSLTGGASYRFDPTDSTLVLQSASPSYEATYLVVPGGAELPPGVGEVPADPGAFDEEVLEVDPVSADAVAALADQVVGGEDNTLAAAVAIQNHFRRAPYRYSLELAPSAQADASDPIGGFLATQQGYCVQYATAMVMMARSEGIPARMAVGFLPGNVQPDGTRQVVAADAHTWPELWIDGMGWTRFEPTPGIRSNQPPAYARNPVENDQGAQTTTVTQTVTPSAEPTPTAPPADPSLLDRLRELLPLLAQVLGAVLVLALIMLVVPLVGRRYREEGVRRAGSAEEQVEGQWTLLVRSLQDLGVDEPPERSPRDMRRHYTSETILNRQGEDAMGRITTTLERSRYAPAATVRETDASRMGEDVRSVVDQVRHASPWNMRANAALLPRSGLDGLRAWAGGLFRRR</sequence>
<dbReference type="SMART" id="SM00460">
    <property type="entry name" value="TGc"/>
    <property type="match status" value="1"/>
</dbReference>
<feature type="compositionally biased region" description="Basic and acidic residues" evidence="1">
    <location>
        <begin position="204"/>
        <end position="213"/>
    </location>
</feature>
<proteinExistence type="predicted"/>